<dbReference type="PANTHER" id="PTHR40640:SF1">
    <property type="entry name" value="ANCHORED GLYCOPROTEIN, PUTATIVE (AFU_ORTHOLOGUE AFUA_8G04860)-RELATED"/>
    <property type="match status" value="1"/>
</dbReference>
<comment type="caution">
    <text evidence="2">The sequence shown here is derived from an EMBL/GenBank/DDBJ whole genome shotgun (WGS) entry which is preliminary data.</text>
</comment>
<name>A0A2P5I1R2_DIAHE</name>
<evidence type="ECO:0000313" key="2">
    <source>
        <dbReference type="EMBL" id="POS76411.1"/>
    </source>
</evidence>
<reference evidence="2" key="1">
    <citation type="submission" date="2017-09" db="EMBL/GenBank/DDBJ databases">
        <title>Polyketide synthases of a Diaporthe helianthi virulent isolate.</title>
        <authorList>
            <person name="Baroncelli R."/>
        </authorList>
    </citation>
    <scope>NUCLEOTIDE SEQUENCE [LARGE SCALE GENOMIC DNA]</scope>
    <source>
        <strain evidence="2">7/96</strain>
    </source>
</reference>
<sequence>MARRTLLPLLAAFAAPALGHSASASSPASSSVMDIILPMLQPQTIMGSVVGVDATATTLFLTCPTDAVNLQCGLGKGLEIVEGPEVLEFHMTLANVVTADISCAIVSNTASCTSSVASIDLTIDNTATDYSMATMTGTGTMADISSQTMPVTVTAGLEKLTPRATATSASQPSSGVVTAGMPRMTQNAVLAGAAALFGGAMML</sequence>
<proteinExistence type="predicted"/>
<dbReference type="PANTHER" id="PTHR40640">
    <property type="entry name" value="ANCHORED GLYCOPROTEIN, PUTATIVE (AFU_ORTHOLOGUE AFUA_8G04860)-RELATED"/>
    <property type="match status" value="1"/>
</dbReference>
<feature type="signal peptide" evidence="1">
    <location>
        <begin position="1"/>
        <end position="19"/>
    </location>
</feature>
<organism evidence="2 3">
    <name type="scientific">Diaporthe helianthi</name>
    <dbReference type="NCBI Taxonomy" id="158607"/>
    <lineage>
        <taxon>Eukaryota</taxon>
        <taxon>Fungi</taxon>
        <taxon>Dikarya</taxon>
        <taxon>Ascomycota</taxon>
        <taxon>Pezizomycotina</taxon>
        <taxon>Sordariomycetes</taxon>
        <taxon>Sordariomycetidae</taxon>
        <taxon>Diaporthales</taxon>
        <taxon>Diaporthaceae</taxon>
        <taxon>Diaporthe</taxon>
    </lineage>
</organism>
<accession>A0A2P5I1R2</accession>
<keyword evidence="1" id="KW-0732">Signal</keyword>
<gene>
    <name evidence="2" type="ORF">DHEL01_v205198</name>
</gene>
<evidence type="ECO:0008006" key="4">
    <source>
        <dbReference type="Google" id="ProtNLM"/>
    </source>
</evidence>
<dbReference type="InParanoid" id="A0A2P5I1R2"/>
<protein>
    <recommendedName>
        <fullName evidence="4">GPI anchored protein</fullName>
    </recommendedName>
</protein>
<dbReference type="EMBL" id="MAVT02000372">
    <property type="protein sequence ID" value="POS76411.1"/>
    <property type="molecule type" value="Genomic_DNA"/>
</dbReference>
<dbReference type="Proteomes" id="UP000094444">
    <property type="component" value="Unassembled WGS sequence"/>
</dbReference>
<evidence type="ECO:0000313" key="3">
    <source>
        <dbReference type="Proteomes" id="UP000094444"/>
    </source>
</evidence>
<dbReference type="OrthoDB" id="4991875at2759"/>
<dbReference type="AlphaFoldDB" id="A0A2P5I1R2"/>
<evidence type="ECO:0000256" key="1">
    <source>
        <dbReference type="SAM" id="SignalP"/>
    </source>
</evidence>
<feature type="chain" id="PRO_5015162192" description="GPI anchored protein" evidence="1">
    <location>
        <begin position="20"/>
        <end position="203"/>
    </location>
</feature>
<keyword evidence="3" id="KW-1185">Reference proteome</keyword>